<organism evidence="2 3">
    <name type="scientific">Floridaenema fluviatile BLCC-F154</name>
    <dbReference type="NCBI Taxonomy" id="3153640"/>
    <lineage>
        <taxon>Bacteria</taxon>
        <taxon>Bacillati</taxon>
        <taxon>Cyanobacteriota</taxon>
        <taxon>Cyanophyceae</taxon>
        <taxon>Oscillatoriophycideae</taxon>
        <taxon>Aerosakkonematales</taxon>
        <taxon>Aerosakkonemataceae</taxon>
        <taxon>Floridanema</taxon>
        <taxon>Floridanema fluviatile</taxon>
    </lineage>
</organism>
<dbReference type="Proteomes" id="UP001576776">
    <property type="component" value="Unassembled WGS sequence"/>
</dbReference>
<keyword evidence="3" id="KW-1185">Reference proteome</keyword>
<sequence>MNSEKPGSADVPRRKTTDRGLIQPDAGPASLVDEQNDAAGIDPRNDPEEMFNPDEEAKLGDRQIIIANRSAG</sequence>
<name>A0ABV4YJL1_9CYAN</name>
<feature type="region of interest" description="Disordered" evidence="1">
    <location>
        <begin position="1"/>
        <end position="55"/>
    </location>
</feature>
<accession>A0ABV4YJL1</accession>
<gene>
    <name evidence="2" type="ORF">ACE1B6_26750</name>
</gene>
<evidence type="ECO:0000313" key="3">
    <source>
        <dbReference type="Proteomes" id="UP001576776"/>
    </source>
</evidence>
<evidence type="ECO:0000256" key="1">
    <source>
        <dbReference type="SAM" id="MobiDB-lite"/>
    </source>
</evidence>
<reference evidence="2 3" key="1">
    <citation type="submission" date="2024-09" db="EMBL/GenBank/DDBJ databases">
        <title>Floridaenema gen nov. (Aerosakkonemataceae, Aerosakkonematales ord. nov., Cyanobacteria) from benthic tropical and subtropical fresh waters, with the description of four new species.</title>
        <authorList>
            <person name="Moretto J.A."/>
            <person name="Berthold D.E."/>
            <person name="Lefler F.W."/>
            <person name="Huang I.-S."/>
            <person name="Laughinghouse H. IV."/>
        </authorList>
    </citation>
    <scope>NUCLEOTIDE SEQUENCE [LARGE SCALE GENOMIC DNA]</scope>
    <source>
        <strain evidence="2 3">BLCC-F154</strain>
    </source>
</reference>
<proteinExistence type="predicted"/>
<protein>
    <submittedName>
        <fullName evidence="2">Uncharacterized protein</fullName>
    </submittedName>
</protein>
<comment type="caution">
    <text evidence="2">The sequence shown here is derived from an EMBL/GenBank/DDBJ whole genome shotgun (WGS) entry which is preliminary data.</text>
</comment>
<evidence type="ECO:0000313" key="2">
    <source>
        <dbReference type="EMBL" id="MFB2938868.1"/>
    </source>
</evidence>
<dbReference type="RefSeq" id="WP_413260339.1">
    <property type="nucleotide sequence ID" value="NZ_JBHFNS010000092.1"/>
</dbReference>
<dbReference type="EMBL" id="JBHFNS010000092">
    <property type="protein sequence ID" value="MFB2938868.1"/>
    <property type="molecule type" value="Genomic_DNA"/>
</dbReference>